<feature type="active site" description="For glutaminase activity" evidence="7">
    <location>
        <position position="121"/>
    </location>
</feature>
<dbReference type="Gene3D" id="1.10.10.1140">
    <property type="entry name" value="Glutamine-dependent NAD+ synthetase, C-terminal domain"/>
    <property type="match status" value="1"/>
</dbReference>
<feature type="active site" description="Nucleophile; for glutaminase activity" evidence="7">
    <location>
        <position position="177"/>
    </location>
</feature>
<dbReference type="InterPro" id="IPR003694">
    <property type="entry name" value="NAD_synthase"/>
</dbReference>
<dbReference type="SUPFAM" id="SSF56317">
    <property type="entry name" value="Carbon-nitrogen hydrolase"/>
    <property type="match status" value="1"/>
</dbReference>
<feature type="binding site" evidence="7">
    <location>
        <begin position="368"/>
        <end position="375"/>
    </location>
    <ligand>
        <name>ATP</name>
        <dbReference type="ChEBI" id="CHEBI:30616"/>
    </ligand>
</feature>
<evidence type="ECO:0000256" key="8">
    <source>
        <dbReference type="PIRNR" id="PIRNR006630"/>
    </source>
</evidence>
<comment type="pathway">
    <text evidence="1 7 8">Cofactor biosynthesis; NAD(+) biosynthesis; NAD(+) from deamido-NAD(+) (L-Gln route): step 1/1.</text>
</comment>
<feature type="binding site" evidence="7">
    <location>
        <position position="458"/>
    </location>
    <ligand>
        <name>deamido-NAD(+)</name>
        <dbReference type="ChEBI" id="CHEBI:58437"/>
        <note>ligand shared between two neighboring subunits</note>
    </ligand>
</feature>
<dbReference type="CDD" id="cd07570">
    <property type="entry name" value="GAT_Gln-NAD-synth"/>
    <property type="match status" value="1"/>
</dbReference>
<evidence type="ECO:0000256" key="2">
    <source>
        <dbReference type="ARBA" id="ARBA00007145"/>
    </source>
</evidence>
<feature type="binding site" evidence="7">
    <location>
        <position position="482"/>
    </location>
    <ligand>
        <name>ATP</name>
        <dbReference type="ChEBI" id="CHEBI:30616"/>
    </ligand>
</feature>
<evidence type="ECO:0000256" key="1">
    <source>
        <dbReference type="ARBA" id="ARBA00005188"/>
    </source>
</evidence>
<dbReference type="Gene3D" id="3.40.50.620">
    <property type="entry name" value="HUPs"/>
    <property type="match status" value="1"/>
</dbReference>
<dbReference type="RefSeq" id="WP_346077922.1">
    <property type="nucleotide sequence ID" value="NZ_BAAATL010000041.1"/>
</dbReference>
<dbReference type="EMBL" id="BAAATL010000041">
    <property type="protein sequence ID" value="GAA2508028.1"/>
    <property type="molecule type" value="Genomic_DNA"/>
</dbReference>
<keyword evidence="12" id="KW-1185">Reference proteome</keyword>
<comment type="caution">
    <text evidence="11">The sequence shown here is derived from an EMBL/GenBank/DDBJ whole genome shotgun (WGS) entry which is preliminary data.</text>
</comment>
<dbReference type="PROSITE" id="PS50263">
    <property type="entry name" value="CN_HYDROLASE"/>
    <property type="match status" value="1"/>
</dbReference>
<evidence type="ECO:0000256" key="9">
    <source>
        <dbReference type="SAM" id="MobiDB-lite"/>
    </source>
</evidence>
<keyword evidence="3 7" id="KW-0436">Ligase</keyword>
<evidence type="ECO:0000256" key="4">
    <source>
        <dbReference type="ARBA" id="ARBA00022741"/>
    </source>
</evidence>
<feature type="binding site" evidence="7">
    <location>
        <position position="210"/>
    </location>
    <ligand>
        <name>L-glutamine</name>
        <dbReference type="ChEBI" id="CHEBI:58359"/>
    </ligand>
</feature>
<comment type="function">
    <text evidence="7">Catalyzes the ATP-dependent amidation of deamido-NAD to form NAD. Uses L-glutamine as a nitrogen source.</text>
</comment>
<dbReference type="InterPro" id="IPR036526">
    <property type="entry name" value="C-N_Hydrolase_sf"/>
</dbReference>
<gene>
    <name evidence="7" type="primary">nadE</name>
    <name evidence="11" type="ORF">GCM10010422_69030</name>
</gene>
<evidence type="ECO:0000259" key="10">
    <source>
        <dbReference type="PROSITE" id="PS50263"/>
    </source>
</evidence>
<dbReference type="Gene3D" id="3.60.110.10">
    <property type="entry name" value="Carbon-nitrogen hydrolase"/>
    <property type="match status" value="1"/>
</dbReference>
<feature type="binding site" evidence="7">
    <location>
        <begin position="492"/>
        <end position="495"/>
    </location>
    <ligand>
        <name>deamido-NAD(+)</name>
        <dbReference type="ChEBI" id="CHEBI:58437"/>
        <note>ligand shared between two neighboring subunits</note>
    </ligand>
</feature>
<feature type="domain" description="CN hydrolase" evidence="10">
    <location>
        <begin position="12"/>
        <end position="277"/>
    </location>
</feature>
<dbReference type="NCBIfam" id="NF002730">
    <property type="entry name" value="PRK02628.1"/>
    <property type="match status" value="1"/>
</dbReference>
<evidence type="ECO:0000256" key="3">
    <source>
        <dbReference type="ARBA" id="ARBA00022598"/>
    </source>
</evidence>
<reference evidence="11 12" key="1">
    <citation type="journal article" date="2019" name="Int. J. Syst. Evol. Microbiol.">
        <title>The Global Catalogue of Microorganisms (GCM) 10K type strain sequencing project: providing services to taxonomists for standard genome sequencing and annotation.</title>
        <authorList>
            <consortium name="The Broad Institute Genomics Platform"/>
            <consortium name="The Broad Institute Genome Sequencing Center for Infectious Disease"/>
            <person name="Wu L."/>
            <person name="Ma J."/>
        </authorList>
    </citation>
    <scope>NUCLEOTIDE SEQUENCE [LARGE SCALE GENOMIC DNA]</scope>
    <source>
        <strain evidence="11 12">JCM 6923</strain>
    </source>
</reference>
<dbReference type="CDD" id="cd00553">
    <property type="entry name" value="NAD_synthase"/>
    <property type="match status" value="1"/>
</dbReference>
<dbReference type="EC" id="6.3.5.1" evidence="7 8"/>
<dbReference type="Pfam" id="PF02540">
    <property type="entry name" value="NAD_synthase"/>
    <property type="match status" value="1"/>
</dbReference>
<dbReference type="InterPro" id="IPR041856">
    <property type="entry name" value="NAD+_synth_C"/>
</dbReference>
<proteinExistence type="inferred from homology"/>
<protein>
    <recommendedName>
        <fullName evidence="7 8">Glutamine-dependent NAD(+) synthetase</fullName>
        <ecNumber evidence="7 8">6.3.5.1</ecNumber>
    </recommendedName>
    <alternativeName>
        <fullName evidence="7 8">NAD(+) synthase [glutamine-hydrolyzing]</fullName>
    </alternativeName>
</protein>
<keyword evidence="5 7" id="KW-0067">ATP-binding</keyword>
<dbReference type="Proteomes" id="UP001501721">
    <property type="component" value="Unassembled WGS sequence"/>
</dbReference>
<dbReference type="InterPro" id="IPR003010">
    <property type="entry name" value="C-N_Hydrolase"/>
</dbReference>
<dbReference type="HAMAP" id="MF_02090">
    <property type="entry name" value="NadE_glutamine_dep"/>
    <property type="match status" value="1"/>
</dbReference>
<dbReference type="InterPro" id="IPR014445">
    <property type="entry name" value="Gln-dep_NAD_synthase"/>
</dbReference>
<dbReference type="InterPro" id="IPR022310">
    <property type="entry name" value="NAD/GMP_synthase"/>
</dbReference>
<name>A0ABN3MWJ7_9ACTN</name>
<evidence type="ECO:0000256" key="6">
    <source>
        <dbReference type="ARBA" id="ARBA00023027"/>
    </source>
</evidence>
<feature type="binding site" evidence="7">
    <location>
        <position position="635"/>
    </location>
    <ligand>
        <name>deamido-NAD(+)</name>
        <dbReference type="ChEBI" id="CHEBI:58437"/>
        <note>ligand shared between two neighboring subunits</note>
    </ligand>
</feature>
<accession>A0ABN3MWJ7</accession>
<dbReference type="SUPFAM" id="SSF52402">
    <property type="entry name" value="Adenine nucleotide alpha hydrolases-like"/>
    <property type="match status" value="1"/>
</dbReference>
<evidence type="ECO:0000313" key="12">
    <source>
        <dbReference type="Proteomes" id="UP001501721"/>
    </source>
</evidence>
<dbReference type="InterPro" id="IPR014729">
    <property type="entry name" value="Rossmann-like_a/b/a_fold"/>
</dbReference>
<evidence type="ECO:0000313" key="11">
    <source>
        <dbReference type="EMBL" id="GAA2508028.1"/>
    </source>
</evidence>
<dbReference type="PIRSF" id="PIRSF006630">
    <property type="entry name" value="NADS_GAT"/>
    <property type="match status" value="1"/>
</dbReference>
<evidence type="ECO:0000256" key="7">
    <source>
        <dbReference type="HAMAP-Rule" id="MF_02090"/>
    </source>
</evidence>
<feature type="binding site" evidence="7">
    <location>
        <position position="127"/>
    </location>
    <ligand>
        <name>L-glutamine</name>
        <dbReference type="ChEBI" id="CHEBI:58359"/>
    </ligand>
</feature>
<keyword evidence="4 7" id="KW-0547">Nucleotide-binding</keyword>
<feature type="active site" description="Proton acceptor; for glutaminase activity" evidence="7">
    <location>
        <position position="52"/>
    </location>
</feature>
<dbReference type="Pfam" id="PF00795">
    <property type="entry name" value="CN_hydrolase"/>
    <property type="match status" value="1"/>
</dbReference>
<dbReference type="PANTHER" id="PTHR23090">
    <property type="entry name" value="NH 3 /GLUTAMINE-DEPENDENT NAD + SYNTHETASE"/>
    <property type="match status" value="1"/>
</dbReference>
<evidence type="ECO:0000256" key="5">
    <source>
        <dbReference type="ARBA" id="ARBA00022840"/>
    </source>
</evidence>
<feature type="region of interest" description="Disordered" evidence="9">
    <location>
        <begin position="684"/>
        <end position="705"/>
    </location>
</feature>
<keyword evidence="6 7" id="KW-0520">NAD</keyword>
<organism evidence="11 12">
    <name type="scientific">Streptomyces graminearus</name>
    <dbReference type="NCBI Taxonomy" id="284030"/>
    <lineage>
        <taxon>Bacteria</taxon>
        <taxon>Bacillati</taxon>
        <taxon>Actinomycetota</taxon>
        <taxon>Actinomycetes</taxon>
        <taxon>Kitasatosporales</taxon>
        <taxon>Streptomycetaceae</taxon>
        <taxon>Streptomyces</taxon>
    </lineage>
</organism>
<feature type="binding site" evidence="7">
    <location>
        <position position="204"/>
    </location>
    <ligand>
        <name>L-glutamine</name>
        <dbReference type="ChEBI" id="CHEBI:58359"/>
    </ligand>
</feature>
<dbReference type="PANTHER" id="PTHR23090:SF9">
    <property type="entry name" value="GLUTAMINE-DEPENDENT NAD(+) SYNTHETASE"/>
    <property type="match status" value="1"/>
</dbReference>
<feature type="binding site" evidence="7">
    <location>
        <position position="487"/>
    </location>
    <ligand>
        <name>deamido-NAD(+)</name>
        <dbReference type="ChEBI" id="CHEBI:58437"/>
        <note>ligand shared between two neighboring subunits</note>
    </ligand>
</feature>
<comment type="similarity">
    <text evidence="2 7 8">In the C-terminal section; belongs to the NAD synthetase family.</text>
</comment>
<comment type="catalytic activity">
    <reaction evidence="7 8">
        <text>deamido-NAD(+) + L-glutamine + ATP + H2O = L-glutamate + AMP + diphosphate + NAD(+) + H(+)</text>
        <dbReference type="Rhea" id="RHEA:24384"/>
        <dbReference type="ChEBI" id="CHEBI:15377"/>
        <dbReference type="ChEBI" id="CHEBI:15378"/>
        <dbReference type="ChEBI" id="CHEBI:29985"/>
        <dbReference type="ChEBI" id="CHEBI:30616"/>
        <dbReference type="ChEBI" id="CHEBI:33019"/>
        <dbReference type="ChEBI" id="CHEBI:57540"/>
        <dbReference type="ChEBI" id="CHEBI:58359"/>
        <dbReference type="ChEBI" id="CHEBI:58437"/>
        <dbReference type="ChEBI" id="CHEBI:456215"/>
        <dbReference type="EC" id="6.3.5.1"/>
    </reaction>
</comment>
<sequence length="705" mass="76629">MNFWSIYQHGFARVAACTGHTVIADPGANAESVLRQARRCAEEGVAVAVFPEMVLCGYSIEDLLLQDPLLDAVETALAEVVAGSADLLPVLVVGAPLRHRNRIYNCAVVVHRGRVLGVAPKSYPPNYREFYERRQIAGGDDERGGTIRIGGADVPFGVDLLFAADDVPGLVLHAEICEDMWVPVPPSAEAALAGATVLANLSGSPITVGRAEDRRLLCRSASARCLSAYVYAAAGLGESTTDLSWDGQTMIYENGVLLAESERFPLGEQFAVADIDLDLLRQERSRMGSFDDNRRTHAARTGDFRTVSFLLDPPVAADLGLRRRVERFPFVPADPDRLALDCYEAYNIQVEGLQQRLGAIGGPKVVIGVSGGLDSTHALIVAARAMDRAGRPRSDILGFTLPGFATSDHTKDNAHRLMRALGITAAELDITPTARLMLKEMDHPFAAGEPVYDVTFENVQAGLRTDYLFRLANQRGGIVLGTGDLSELALGWSTYGVGDQMSHYNVNSGVPKTLIQHLIRWVISSEQFDAETGEILAAILDTEISPELVPGEEMQSTESKIGPYALHDFTLFQVLRHGFRPSKIAFLAWHAWHDAASGAWPPGFPEAKRVAYDLAEIVRWLEVFCRRFFAFAQFKRSAMPNGPKVSAGGSLSPRGDWRAPSDGNARVWLADLARFDFEKAAAEAGKTAEQVEKTAAEAGLTADER</sequence>